<dbReference type="GO" id="GO:0008270">
    <property type="term" value="F:zinc ion binding"/>
    <property type="evidence" value="ECO:0007669"/>
    <property type="project" value="UniProtKB-KW"/>
</dbReference>
<keyword evidence="3" id="KW-0862">Zinc</keyword>
<name>A0A9P5T6H6_9AGAM</name>
<organism evidence="6 7">
    <name type="scientific">Russula ochroleuca</name>
    <dbReference type="NCBI Taxonomy" id="152965"/>
    <lineage>
        <taxon>Eukaryota</taxon>
        <taxon>Fungi</taxon>
        <taxon>Dikarya</taxon>
        <taxon>Basidiomycota</taxon>
        <taxon>Agaricomycotina</taxon>
        <taxon>Agaricomycetes</taxon>
        <taxon>Russulales</taxon>
        <taxon>Russulaceae</taxon>
        <taxon>Russula</taxon>
    </lineage>
</organism>
<proteinExistence type="predicted"/>
<dbReference type="Gene3D" id="6.10.140.2220">
    <property type="match status" value="1"/>
</dbReference>
<sequence length="252" mass="28983">MSAPLGLPLSVKRTLVTCSNPSCERYGHPGDKAPHKCASCKSARYCDRSCQRRHWRQHKEYCKVWAESSANNGGHTTVAQLRLKMAYLIWLLRGIPEYVKCMFEEYDYWRKGIKRGFIEFKFYYWEHLFNAIKVIEGLDIYDEMPFVAMPGTPSYAPPGTKQSLQLRKILPESCVNLHEAVQDYMRFTENKTRPNLQHALNVAKQNNDLLVISVSVVLEGTYSTHIYDFLYRSLSWQPSDKGPVAAVPVPAK</sequence>
<evidence type="ECO:0000256" key="3">
    <source>
        <dbReference type="ARBA" id="ARBA00022833"/>
    </source>
</evidence>
<dbReference type="Pfam" id="PF26646">
    <property type="entry name" value="DUF8214"/>
    <property type="match status" value="1"/>
</dbReference>
<evidence type="ECO:0000256" key="1">
    <source>
        <dbReference type="ARBA" id="ARBA00022723"/>
    </source>
</evidence>
<comment type="caution">
    <text evidence="6">The sequence shown here is derived from an EMBL/GenBank/DDBJ whole genome shotgun (WGS) entry which is preliminary data.</text>
</comment>
<evidence type="ECO:0000256" key="2">
    <source>
        <dbReference type="ARBA" id="ARBA00022771"/>
    </source>
</evidence>
<gene>
    <name evidence="6" type="ORF">DFH94DRAFT_82451</name>
</gene>
<dbReference type="PROSITE" id="PS50865">
    <property type="entry name" value="ZF_MYND_2"/>
    <property type="match status" value="1"/>
</dbReference>
<evidence type="ECO:0000313" key="6">
    <source>
        <dbReference type="EMBL" id="KAF8478143.1"/>
    </source>
</evidence>
<accession>A0A9P5T6H6</accession>
<evidence type="ECO:0000256" key="4">
    <source>
        <dbReference type="PROSITE-ProRule" id="PRU00134"/>
    </source>
</evidence>
<dbReference type="Pfam" id="PF01753">
    <property type="entry name" value="zf-MYND"/>
    <property type="match status" value="1"/>
</dbReference>
<dbReference type="Proteomes" id="UP000759537">
    <property type="component" value="Unassembled WGS sequence"/>
</dbReference>
<evidence type="ECO:0000259" key="5">
    <source>
        <dbReference type="PROSITE" id="PS50865"/>
    </source>
</evidence>
<dbReference type="SUPFAM" id="SSF144232">
    <property type="entry name" value="HIT/MYND zinc finger-like"/>
    <property type="match status" value="1"/>
</dbReference>
<dbReference type="AlphaFoldDB" id="A0A9P5T6H6"/>
<evidence type="ECO:0000313" key="7">
    <source>
        <dbReference type="Proteomes" id="UP000759537"/>
    </source>
</evidence>
<dbReference type="InterPro" id="IPR058527">
    <property type="entry name" value="DUF8214"/>
</dbReference>
<reference evidence="6" key="2">
    <citation type="journal article" date="2020" name="Nat. Commun.">
        <title>Large-scale genome sequencing of mycorrhizal fungi provides insights into the early evolution of symbiotic traits.</title>
        <authorList>
            <person name="Miyauchi S."/>
            <person name="Kiss E."/>
            <person name="Kuo A."/>
            <person name="Drula E."/>
            <person name="Kohler A."/>
            <person name="Sanchez-Garcia M."/>
            <person name="Morin E."/>
            <person name="Andreopoulos B."/>
            <person name="Barry K.W."/>
            <person name="Bonito G."/>
            <person name="Buee M."/>
            <person name="Carver A."/>
            <person name="Chen C."/>
            <person name="Cichocki N."/>
            <person name="Clum A."/>
            <person name="Culley D."/>
            <person name="Crous P.W."/>
            <person name="Fauchery L."/>
            <person name="Girlanda M."/>
            <person name="Hayes R.D."/>
            <person name="Keri Z."/>
            <person name="LaButti K."/>
            <person name="Lipzen A."/>
            <person name="Lombard V."/>
            <person name="Magnuson J."/>
            <person name="Maillard F."/>
            <person name="Murat C."/>
            <person name="Nolan M."/>
            <person name="Ohm R.A."/>
            <person name="Pangilinan J."/>
            <person name="Pereira M.F."/>
            <person name="Perotto S."/>
            <person name="Peter M."/>
            <person name="Pfister S."/>
            <person name="Riley R."/>
            <person name="Sitrit Y."/>
            <person name="Stielow J.B."/>
            <person name="Szollosi G."/>
            <person name="Zifcakova L."/>
            <person name="Stursova M."/>
            <person name="Spatafora J.W."/>
            <person name="Tedersoo L."/>
            <person name="Vaario L.M."/>
            <person name="Yamada A."/>
            <person name="Yan M."/>
            <person name="Wang P."/>
            <person name="Xu J."/>
            <person name="Bruns T."/>
            <person name="Baldrian P."/>
            <person name="Vilgalys R."/>
            <person name="Dunand C."/>
            <person name="Henrissat B."/>
            <person name="Grigoriev I.V."/>
            <person name="Hibbett D."/>
            <person name="Nagy L.G."/>
            <person name="Martin F.M."/>
        </authorList>
    </citation>
    <scope>NUCLEOTIDE SEQUENCE</scope>
    <source>
        <strain evidence="6">Prilba</strain>
    </source>
</reference>
<reference evidence="6" key="1">
    <citation type="submission" date="2019-10" db="EMBL/GenBank/DDBJ databases">
        <authorList>
            <consortium name="DOE Joint Genome Institute"/>
            <person name="Kuo A."/>
            <person name="Miyauchi S."/>
            <person name="Kiss E."/>
            <person name="Drula E."/>
            <person name="Kohler A."/>
            <person name="Sanchez-Garcia M."/>
            <person name="Andreopoulos B."/>
            <person name="Barry K.W."/>
            <person name="Bonito G."/>
            <person name="Buee M."/>
            <person name="Carver A."/>
            <person name="Chen C."/>
            <person name="Cichocki N."/>
            <person name="Clum A."/>
            <person name="Culley D."/>
            <person name="Crous P.W."/>
            <person name="Fauchery L."/>
            <person name="Girlanda M."/>
            <person name="Hayes R."/>
            <person name="Keri Z."/>
            <person name="LaButti K."/>
            <person name="Lipzen A."/>
            <person name="Lombard V."/>
            <person name="Magnuson J."/>
            <person name="Maillard F."/>
            <person name="Morin E."/>
            <person name="Murat C."/>
            <person name="Nolan M."/>
            <person name="Ohm R."/>
            <person name="Pangilinan J."/>
            <person name="Pereira M."/>
            <person name="Perotto S."/>
            <person name="Peter M."/>
            <person name="Riley R."/>
            <person name="Sitrit Y."/>
            <person name="Stielow B."/>
            <person name="Szollosi G."/>
            <person name="Zifcakova L."/>
            <person name="Stursova M."/>
            <person name="Spatafora J.W."/>
            <person name="Tedersoo L."/>
            <person name="Vaario L.-M."/>
            <person name="Yamada A."/>
            <person name="Yan M."/>
            <person name="Wang P."/>
            <person name="Xu J."/>
            <person name="Bruns T."/>
            <person name="Baldrian P."/>
            <person name="Vilgalys R."/>
            <person name="Henrissat B."/>
            <person name="Grigoriev I.V."/>
            <person name="Hibbett D."/>
            <person name="Nagy L.G."/>
            <person name="Martin F.M."/>
        </authorList>
    </citation>
    <scope>NUCLEOTIDE SEQUENCE</scope>
    <source>
        <strain evidence="6">Prilba</strain>
    </source>
</reference>
<keyword evidence="2 4" id="KW-0863">Zinc-finger</keyword>
<feature type="domain" description="MYND-type" evidence="5">
    <location>
        <begin position="20"/>
        <end position="62"/>
    </location>
</feature>
<keyword evidence="7" id="KW-1185">Reference proteome</keyword>
<dbReference type="OrthoDB" id="341421at2759"/>
<keyword evidence="1" id="KW-0479">Metal-binding</keyword>
<protein>
    <recommendedName>
        <fullName evidence="5">MYND-type domain-containing protein</fullName>
    </recommendedName>
</protein>
<dbReference type="InterPro" id="IPR002893">
    <property type="entry name" value="Znf_MYND"/>
</dbReference>
<dbReference type="EMBL" id="WHVB01000012">
    <property type="protein sequence ID" value="KAF8478143.1"/>
    <property type="molecule type" value="Genomic_DNA"/>
</dbReference>